<evidence type="ECO:0000313" key="2">
    <source>
        <dbReference type="EMBL" id="TYP70912.1"/>
    </source>
</evidence>
<keyword evidence="1" id="KW-0472">Membrane</keyword>
<proteinExistence type="predicted"/>
<reference evidence="2 3" key="1">
    <citation type="submission" date="2019-07" db="EMBL/GenBank/DDBJ databases">
        <title>Genomic Encyclopedia of Archaeal and Bacterial Type Strains, Phase II (KMG-II): from individual species to whole genera.</title>
        <authorList>
            <person name="Goeker M."/>
        </authorList>
    </citation>
    <scope>NUCLEOTIDE SEQUENCE [LARGE SCALE GENOMIC DNA]</scope>
    <source>
        <strain evidence="2 3">DSM 17527</strain>
    </source>
</reference>
<keyword evidence="1" id="KW-0812">Transmembrane</keyword>
<dbReference type="Proteomes" id="UP000324376">
    <property type="component" value="Unassembled WGS sequence"/>
</dbReference>
<protein>
    <submittedName>
        <fullName evidence="2">Uncharacterized protein</fullName>
    </submittedName>
</protein>
<accession>A0A5S5BXK2</accession>
<name>A0A5S5BXK2_9FLAO</name>
<dbReference type="AlphaFoldDB" id="A0A5S5BXK2"/>
<gene>
    <name evidence="2" type="ORF">BD809_11180</name>
</gene>
<organism evidence="2 3">
    <name type="scientific">Aquimarina intermedia</name>
    <dbReference type="NCBI Taxonomy" id="350814"/>
    <lineage>
        <taxon>Bacteria</taxon>
        <taxon>Pseudomonadati</taxon>
        <taxon>Bacteroidota</taxon>
        <taxon>Flavobacteriia</taxon>
        <taxon>Flavobacteriales</taxon>
        <taxon>Flavobacteriaceae</taxon>
        <taxon>Aquimarina</taxon>
    </lineage>
</organism>
<comment type="caution">
    <text evidence="2">The sequence shown here is derived from an EMBL/GenBank/DDBJ whole genome shotgun (WGS) entry which is preliminary data.</text>
</comment>
<dbReference type="OrthoDB" id="1179726at2"/>
<evidence type="ECO:0000313" key="3">
    <source>
        <dbReference type="Proteomes" id="UP000324376"/>
    </source>
</evidence>
<dbReference type="EMBL" id="VNHU01000011">
    <property type="protein sequence ID" value="TYP70912.1"/>
    <property type="molecule type" value="Genomic_DNA"/>
</dbReference>
<keyword evidence="1" id="KW-1133">Transmembrane helix</keyword>
<feature type="transmembrane region" description="Helical" evidence="1">
    <location>
        <begin position="6"/>
        <end position="26"/>
    </location>
</feature>
<sequence length="62" mass="7291">MFSSGQLLFAVCFVIAFIVIMIFAYRKDIRLHRKYYKGSLYILIGFVCFIAILFALKVYLKN</sequence>
<feature type="transmembrane region" description="Helical" evidence="1">
    <location>
        <begin position="38"/>
        <end position="60"/>
    </location>
</feature>
<keyword evidence="3" id="KW-1185">Reference proteome</keyword>
<evidence type="ECO:0000256" key="1">
    <source>
        <dbReference type="SAM" id="Phobius"/>
    </source>
</evidence>